<reference evidence="4 5" key="1">
    <citation type="submission" date="2013-11" db="EMBL/GenBank/DDBJ databases">
        <title>Metagenomic analysis of a methanogenic consortium involved in long chain n-alkane degradation.</title>
        <authorList>
            <person name="Davidova I.A."/>
            <person name="Callaghan A.V."/>
            <person name="Wawrik B."/>
            <person name="Pruitt S."/>
            <person name="Marks C."/>
            <person name="Duncan K.E."/>
            <person name="Suflita J.M."/>
        </authorList>
    </citation>
    <scope>NUCLEOTIDE SEQUENCE [LARGE SCALE GENOMIC DNA]</scope>
    <source>
        <strain evidence="4 5">SPR</strain>
    </source>
</reference>
<dbReference type="GO" id="GO:0005886">
    <property type="term" value="C:plasma membrane"/>
    <property type="evidence" value="ECO:0007669"/>
    <property type="project" value="InterPro"/>
</dbReference>
<accession>A0A0D2JSI1</accession>
<dbReference type="InParanoid" id="A0A0D2JSI1"/>
<dbReference type="Proteomes" id="UP000032233">
    <property type="component" value="Unassembled WGS sequence"/>
</dbReference>
<gene>
    <name evidence="4" type="ORF">X474_19145</name>
</gene>
<dbReference type="AlphaFoldDB" id="A0A0D2JSI1"/>
<evidence type="ECO:0000313" key="4">
    <source>
        <dbReference type="EMBL" id="KIX12450.1"/>
    </source>
</evidence>
<dbReference type="PANTHER" id="PTHR43208">
    <property type="entry name" value="ABC TRANSPORTER SUBSTRATE-BINDING PROTEIN"/>
    <property type="match status" value="1"/>
</dbReference>
<evidence type="ECO:0000256" key="2">
    <source>
        <dbReference type="SAM" id="SignalP"/>
    </source>
</evidence>
<sequence length="352" mass="38623">MACLCLALALGLCVSAAGPAMAKDKVKAAWVYVGPIGDHGWTYAHNQGRLAVEKELGVETAFMESVSEADAERVIMNFARRGYSPIFTTSFGFMDPTLAVAKRFPNLAFMHCSGFKRAKNVGTYFGRMYQARYLTGLIAGMMTKTNKIGYVNAFPIPECIRLANAFTIGVREVNPKAKVHVVWTNSWIDTAKGKDAAKALLSVDCDVITQGIDPPGPQEAAAEAGKWFIGWDSDMAPMAPKVTLTSTLWNWKVLYTKLLKQVMDGTWKPEDYWWGMEKGLIDIAPLGSMVPEDVKKLVMARRQELKEGKFTVFKGPIKAQDGSVLLKKGQTADDKTLLSMTTFIEGIVGSAK</sequence>
<protein>
    <submittedName>
        <fullName evidence="4">ABC transporter substrate-binding protein</fullName>
    </submittedName>
</protein>
<evidence type="ECO:0000256" key="1">
    <source>
        <dbReference type="ARBA" id="ARBA00022729"/>
    </source>
</evidence>
<feature type="signal peptide" evidence="2">
    <location>
        <begin position="1"/>
        <end position="22"/>
    </location>
</feature>
<keyword evidence="5" id="KW-1185">Reference proteome</keyword>
<dbReference type="STRING" id="1429043.X474_19145"/>
<dbReference type="InterPro" id="IPR052910">
    <property type="entry name" value="ABC-Purine-Binding"/>
</dbReference>
<organism evidence="4 5">
    <name type="scientific">Dethiosulfatarculus sandiegensis</name>
    <dbReference type="NCBI Taxonomy" id="1429043"/>
    <lineage>
        <taxon>Bacteria</taxon>
        <taxon>Pseudomonadati</taxon>
        <taxon>Thermodesulfobacteriota</taxon>
        <taxon>Desulfarculia</taxon>
        <taxon>Desulfarculales</taxon>
        <taxon>Desulfarculaceae</taxon>
        <taxon>Dethiosulfatarculus</taxon>
    </lineage>
</organism>
<proteinExistence type="predicted"/>
<dbReference type="Gene3D" id="3.40.50.2300">
    <property type="match status" value="2"/>
</dbReference>
<keyword evidence="1 2" id="KW-0732">Signal</keyword>
<evidence type="ECO:0000313" key="5">
    <source>
        <dbReference type="Proteomes" id="UP000032233"/>
    </source>
</evidence>
<feature type="chain" id="PRO_5002262006" evidence="2">
    <location>
        <begin position="23"/>
        <end position="352"/>
    </location>
</feature>
<name>A0A0D2JSI1_9BACT</name>
<feature type="domain" description="ABC transporter substrate-binding protein PnrA-like" evidence="3">
    <location>
        <begin position="25"/>
        <end position="299"/>
    </location>
</feature>
<dbReference type="CDD" id="cd19963">
    <property type="entry name" value="PBP1_BMP-like"/>
    <property type="match status" value="1"/>
</dbReference>
<comment type="caution">
    <text evidence="4">The sequence shown here is derived from an EMBL/GenBank/DDBJ whole genome shotgun (WGS) entry which is preliminary data.</text>
</comment>
<dbReference type="InterPro" id="IPR003760">
    <property type="entry name" value="PnrA-like"/>
</dbReference>
<dbReference type="PANTHER" id="PTHR43208:SF1">
    <property type="entry name" value="ABC TRANSPORTER SUBSTRATE-BINDING PROTEIN"/>
    <property type="match status" value="1"/>
</dbReference>
<dbReference type="EMBL" id="AZAC01000032">
    <property type="protein sequence ID" value="KIX12450.1"/>
    <property type="molecule type" value="Genomic_DNA"/>
</dbReference>
<evidence type="ECO:0000259" key="3">
    <source>
        <dbReference type="Pfam" id="PF02608"/>
    </source>
</evidence>
<dbReference type="Pfam" id="PF02608">
    <property type="entry name" value="Bmp"/>
    <property type="match status" value="1"/>
</dbReference>